<dbReference type="PANTHER" id="PTHR35585">
    <property type="entry name" value="HHE DOMAIN PROTEIN (AFU_ORTHOLOGUE AFUA_4G00730)"/>
    <property type="match status" value="1"/>
</dbReference>
<dbReference type="Proteomes" id="UP000318681">
    <property type="component" value="Unassembled WGS sequence"/>
</dbReference>
<protein>
    <submittedName>
        <fullName evidence="2">Hemerythrin domain-containing protein</fullName>
    </submittedName>
</protein>
<dbReference type="AlphaFoldDB" id="A0A558RAQ5"/>
<evidence type="ECO:0000313" key="2">
    <source>
        <dbReference type="EMBL" id="TVV76438.1"/>
    </source>
</evidence>
<name>A0A558RAQ5_9SPHN</name>
<feature type="domain" description="Hemerythrin-like" evidence="1">
    <location>
        <begin position="8"/>
        <end position="116"/>
    </location>
</feature>
<accession>A0A558RAQ5</accession>
<dbReference type="OrthoDB" id="9793637at2"/>
<evidence type="ECO:0000259" key="1">
    <source>
        <dbReference type="Pfam" id="PF01814"/>
    </source>
</evidence>
<keyword evidence="3" id="KW-1185">Reference proteome</keyword>
<organism evidence="2 3">
    <name type="scientific">Alterirhizorhabdus solaris</name>
    <dbReference type="NCBI Taxonomy" id="2529389"/>
    <lineage>
        <taxon>Bacteria</taxon>
        <taxon>Pseudomonadati</taxon>
        <taxon>Pseudomonadota</taxon>
        <taxon>Alphaproteobacteria</taxon>
        <taxon>Sphingomonadales</taxon>
        <taxon>Rhizorhabdaceae</taxon>
        <taxon>Alterirhizorhabdus</taxon>
    </lineage>
</organism>
<sequence length="176" mass="19445">MTSKSPDAIALLKADHRKVEELFEKFESATAPDKQAALAKQICTELVIHTIIEEEIFYPALKGKIEDDMLDEAYVEHDGAKLLISQIMSGAPGEDFYEAKVTVLSEEIKHHVHEEEMPSEGMFAQARAADVDLDVLGRQMADRKEALKAEFEANGLPTPTARTLTPVQIELGEPVA</sequence>
<reference evidence="2 3" key="1">
    <citation type="submission" date="2019-07" db="EMBL/GenBank/DDBJ databases">
        <title>Sphingomonas solaris sp. nov., isolated from a solar panel from Boston, Massachusetts.</title>
        <authorList>
            <person name="Tanner K."/>
            <person name="Pascual J."/>
            <person name="Mancuso C."/>
            <person name="Pereto J."/>
            <person name="Khalil A."/>
            <person name="Vilanova C."/>
        </authorList>
    </citation>
    <scope>NUCLEOTIDE SEQUENCE [LARGE SCALE GENOMIC DNA]</scope>
    <source>
        <strain evidence="2 3">R4DWN</strain>
    </source>
</reference>
<evidence type="ECO:0000313" key="3">
    <source>
        <dbReference type="Proteomes" id="UP000318681"/>
    </source>
</evidence>
<dbReference type="Pfam" id="PF01814">
    <property type="entry name" value="Hemerythrin"/>
    <property type="match status" value="1"/>
</dbReference>
<dbReference type="EMBL" id="VNIM01000010">
    <property type="protein sequence ID" value="TVV76438.1"/>
    <property type="molecule type" value="Genomic_DNA"/>
</dbReference>
<dbReference type="InterPro" id="IPR012312">
    <property type="entry name" value="Hemerythrin-like"/>
</dbReference>
<dbReference type="PANTHER" id="PTHR35585:SF1">
    <property type="entry name" value="HHE DOMAIN PROTEIN (AFU_ORTHOLOGUE AFUA_4G00730)"/>
    <property type="match status" value="1"/>
</dbReference>
<gene>
    <name evidence="2" type="ORF">FOY91_04225</name>
</gene>
<comment type="caution">
    <text evidence="2">The sequence shown here is derived from an EMBL/GenBank/DDBJ whole genome shotgun (WGS) entry which is preliminary data.</text>
</comment>
<proteinExistence type="predicted"/>
<dbReference type="RefSeq" id="WP_145148470.1">
    <property type="nucleotide sequence ID" value="NZ_VNIM01000010.1"/>
</dbReference>
<dbReference type="Gene3D" id="1.20.120.520">
    <property type="entry name" value="nmb1532 protein domain like"/>
    <property type="match status" value="1"/>
</dbReference>